<dbReference type="Proteomes" id="UP000249542">
    <property type="component" value="Unassembled WGS sequence"/>
</dbReference>
<reference evidence="2 3" key="1">
    <citation type="submission" date="2018-06" db="EMBL/GenBank/DDBJ databases">
        <title>Genomic Encyclopedia of Archaeal and Bacterial Type Strains, Phase II (KMG-II): from individual species to whole genera.</title>
        <authorList>
            <person name="Goeker M."/>
        </authorList>
    </citation>
    <scope>NUCLEOTIDE SEQUENCE [LARGE SCALE GENOMIC DNA]</scope>
    <source>
        <strain evidence="2 3">DSM 15361</strain>
    </source>
</reference>
<organism evidence="2 3">
    <name type="scientific">Mesonia algae</name>
    <dbReference type="NCBI Taxonomy" id="213248"/>
    <lineage>
        <taxon>Bacteria</taxon>
        <taxon>Pseudomonadati</taxon>
        <taxon>Bacteroidota</taxon>
        <taxon>Flavobacteriia</taxon>
        <taxon>Flavobacteriales</taxon>
        <taxon>Flavobacteriaceae</taxon>
        <taxon>Mesonia</taxon>
    </lineage>
</organism>
<accession>A0A2W7I1D3</accession>
<gene>
    <name evidence="2" type="ORF">LX95_01819</name>
</gene>
<proteinExistence type="predicted"/>
<comment type="caution">
    <text evidence="2">The sequence shown here is derived from an EMBL/GenBank/DDBJ whole genome shotgun (WGS) entry which is preliminary data.</text>
</comment>
<feature type="region of interest" description="Disordered" evidence="1">
    <location>
        <begin position="1"/>
        <end position="34"/>
    </location>
</feature>
<feature type="compositionally biased region" description="Basic and acidic residues" evidence="1">
    <location>
        <begin position="1"/>
        <end position="16"/>
    </location>
</feature>
<dbReference type="AlphaFoldDB" id="A0A2W7I1D3"/>
<dbReference type="EMBL" id="QKYV01000004">
    <property type="protein sequence ID" value="PZW40751.1"/>
    <property type="molecule type" value="Genomic_DNA"/>
</dbReference>
<dbReference type="RefSeq" id="WP_170116599.1">
    <property type="nucleotide sequence ID" value="NZ_QKYV01000004.1"/>
</dbReference>
<evidence type="ECO:0000313" key="2">
    <source>
        <dbReference type="EMBL" id="PZW40751.1"/>
    </source>
</evidence>
<keyword evidence="3" id="KW-1185">Reference proteome</keyword>
<sequence>MVGGEQHEKHPVGDKATKKKYNANKEKQSSPSSKNIWTKLKNFFLNK</sequence>
<evidence type="ECO:0000313" key="3">
    <source>
        <dbReference type="Proteomes" id="UP000249542"/>
    </source>
</evidence>
<evidence type="ECO:0000256" key="1">
    <source>
        <dbReference type="SAM" id="MobiDB-lite"/>
    </source>
</evidence>
<name>A0A2W7I1D3_9FLAO</name>
<protein>
    <submittedName>
        <fullName evidence="2">Uncharacterized protein</fullName>
    </submittedName>
</protein>